<keyword evidence="4 6" id="KW-0720">Serine protease</keyword>
<dbReference type="PROSITE" id="PS51892">
    <property type="entry name" value="SUBTILASE"/>
    <property type="match status" value="1"/>
</dbReference>
<dbReference type="SUPFAM" id="SSF52743">
    <property type="entry name" value="Subtilisin-like"/>
    <property type="match status" value="1"/>
</dbReference>
<feature type="chain" id="PRO_5015491050" evidence="9">
    <location>
        <begin position="32"/>
        <end position="786"/>
    </location>
</feature>
<organism evidence="11 12">
    <name type="scientific">Abditibacterium utsteinense</name>
    <dbReference type="NCBI Taxonomy" id="1960156"/>
    <lineage>
        <taxon>Bacteria</taxon>
        <taxon>Pseudomonadati</taxon>
        <taxon>Abditibacteriota</taxon>
        <taxon>Abditibacteriia</taxon>
        <taxon>Abditibacteriales</taxon>
        <taxon>Abditibacteriaceae</taxon>
        <taxon>Abditibacterium</taxon>
    </lineage>
</organism>
<dbReference type="GO" id="GO:0004252">
    <property type="term" value="F:serine-type endopeptidase activity"/>
    <property type="evidence" value="ECO:0007669"/>
    <property type="project" value="UniProtKB-UniRule"/>
</dbReference>
<feature type="compositionally biased region" description="Low complexity" evidence="8">
    <location>
        <begin position="765"/>
        <end position="786"/>
    </location>
</feature>
<dbReference type="PANTHER" id="PTHR43806">
    <property type="entry name" value="PEPTIDASE S8"/>
    <property type="match status" value="1"/>
</dbReference>
<evidence type="ECO:0000256" key="1">
    <source>
        <dbReference type="ARBA" id="ARBA00011073"/>
    </source>
</evidence>
<dbReference type="OrthoDB" id="9790784at2"/>
<evidence type="ECO:0000256" key="4">
    <source>
        <dbReference type="ARBA" id="ARBA00022825"/>
    </source>
</evidence>
<dbReference type="AlphaFoldDB" id="A0A2S8STK7"/>
<accession>A0A2S8STK7</accession>
<evidence type="ECO:0000259" key="10">
    <source>
        <dbReference type="Pfam" id="PF00082"/>
    </source>
</evidence>
<dbReference type="PROSITE" id="PS00136">
    <property type="entry name" value="SUBTILASE_ASP"/>
    <property type="match status" value="1"/>
</dbReference>
<dbReference type="InterPro" id="IPR013783">
    <property type="entry name" value="Ig-like_fold"/>
</dbReference>
<dbReference type="InParanoid" id="A0A2S8STK7"/>
<feature type="domain" description="Peptidase S8/S53" evidence="10">
    <location>
        <begin position="174"/>
        <end position="443"/>
    </location>
</feature>
<dbReference type="PRINTS" id="PR00723">
    <property type="entry name" value="SUBTILISIN"/>
</dbReference>
<protein>
    <submittedName>
        <fullName evidence="11">Serine protease, subtilisin family</fullName>
    </submittedName>
</protein>
<dbReference type="Gene3D" id="3.40.50.200">
    <property type="entry name" value="Peptidase S8/S53 domain"/>
    <property type="match status" value="1"/>
</dbReference>
<dbReference type="Pfam" id="PF00082">
    <property type="entry name" value="Peptidase_S8"/>
    <property type="match status" value="1"/>
</dbReference>
<name>A0A2S8STK7_9BACT</name>
<dbReference type="InterPro" id="IPR015500">
    <property type="entry name" value="Peptidase_S8_subtilisin-rel"/>
</dbReference>
<sequence length="786" mass="82366">MNCRFKPWFLSLSGAVAGFAVASSFSLSAQAQVQSNAQSNAQVQSQMNASRIVAGEVLVRWTSQSAPLVLAPTTDAAPYQQRILSAQLNRSAPGVRLKKVFAASGWSVVSVPAGESTAQTRARLAKTLGAANVSFNFRRHASATTPNDPQYSAQWQWPKVKAPDAWNLKTGSTSVVVAVLDTGIDLNHADLKANLWKNPKEIAGNHIDDDKNGYIDDVNGLNAIDPALAPQDGNGHGTHCAGLVGAVGNNSNAVAGANWTVKIMALQFLNADGDGNDADAIECLEYAIKMKRSGVNLRVISNSWGGPDDNPALKRIFQVAEGAGILSVCAAGNRYDSTGDDIDDLNTDLKPEYPASYPWGTIVSVAATDQSDARASFSNYGFKSVDLAAPGTDILSLKLGGGTTTLSGTSMATPIVAGAAALLSAREPGLAATDLRKRLMQSVDRISSLKTQVASGGRLNMGRAVTNQIYQVSGQVFRLNEAGKRAPLAGAVVSLSAASSKTVKSATTGSDGHYQFTSLTPQTFTLNTKLNGYSFATQTRTLPSPTGAISARVDLQAESVPSALYTLSGRALSEDGTPQARVSIYLSDAPDKAAAFTNNQGSYTIGDRAAGTYRLSAGGNGFNWSASPASISLPTEKGDGIVDFTGTLIDTLAPQITISTPAPDAVFAPGNQVATGLARDASGISKVFLQLTRETDFTYYNWTTRQWTSNASESGTICSSKNSGGIDARWATTLPYLTGASYSLRIWGRDTLGNESHGEADATTSFSVRNNSSSSSSLSASSAKRF</sequence>
<dbReference type="PROSITE" id="PS00138">
    <property type="entry name" value="SUBTILASE_SER"/>
    <property type="match status" value="1"/>
</dbReference>
<dbReference type="PANTHER" id="PTHR43806:SF11">
    <property type="entry name" value="CEREVISIN-RELATED"/>
    <property type="match status" value="1"/>
</dbReference>
<feature type="active site" description="Charge relay system" evidence="5 6">
    <location>
        <position position="181"/>
    </location>
</feature>
<evidence type="ECO:0000313" key="12">
    <source>
        <dbReference type="Proteomes" id="UP000237684"/>
    </source>
</evidence>
<feature type="active site" description="Charge relay system" evidence="5 6">
    <location>
        <position position="236"/>
    </location>
</feature>
<feature type="region of interest" description="Disordered" evidence="8">
    <location>
        <begin position="758"/>
        <end position="786"/>
    </location>
</feature>
<dbReference type="GO" id="GO:0006508">
    <property type="term" value="P:proteolysis"/>
    <property type="evidence" value="ECO:0007669"/>
    <property type="project" value="UniProtKB-KW"/>
</dbReference>
<dbReference type="CDD" id="cd07473">
    <property type="entry name" value="Peptidases_S8_Subtilisin_like"/>
    <property type="match status" value="1"/>
</dbReference>
<keyword evidence="12" id="KW-1185">Reference proteome</keyword>
<dbReference type="EMBL" id="NIGF01000007">
    <property type="protein sequence ID" value="PQV64116.1"/>
    <property type="molecule type" value="Genomic_DNA"/>
</dbReference>
<dbReference type="InterPro" id="IPR036852">
    <property type="entry name" value="Peptidase_S8/S53_dom_sf"/>
</dbReference>
<dbReference type="InterPro" id="IPR022398">
    <property type="entry name" value="Peptidase_S8_His-AS"/>
</dbReference>
<evidence type="ECO:0000313" key="11">
    <source>
        <dbReference type="EMBL" id="PQV64116.1"/>
    </source>
</evidence>
<dbReference type="Gene3D" id="2.60.40.10">
    <property type="entry name" value="Immunoglobulins"/>
    <property type="match status" value="1"/>
</dbReference>
<comment type="caution">
    <text evidence="11">The sequence shown here is derived from an EMBL/GenBank/DDBJ whole genome shotgun (WGS) entry which is preliminary data.</text>
</comment>
<dbReference type="GO" id="GO:0030246">
    <property type="term" value="F:carbohydrate binding"/>
    <property type="evidence" value="ECO:0007669"/>
    <property type="project" value="InterPro"/>
</dbReference>
<feature type="active site" description="Charge relay system" evidence="5 6">
    <location>
        <position position="410"/>
    </location>
</feature>
<dbReference type="InterPro" id="IPR050131">
    <property type="entry name" value="Peptidase_S8_subtilisin-like"/>
</dbReference>
<dbReference type="InterPro" id="IPR023828">
    <property type="entry name" value="Peptidase_S8_Ser-AS"/>
</dbReference>
<dbReference type="SUPFAM" id="SSF49478">
    <property type="entry name" value="Cna protein B-type domain"/>
    <property type="match status" value="1"/>
</dbReference>
<dbReference type="InterPro" id="IPR000209">
    <property type="entry name" value="Peptidase_S8/S53_dom"/>
</dbReference>
<evidence type="ECO:0000256" key="8">
    <source>
        <dbReference type="SAM" id="MobiDB-lite"/>
    </source>
</evidence>
<dbReference type="Pfam" id="PF13620">
    <property type="entry name" value="CarboxypepD_reg"/>
    <property type="match status" value="1"/>
</dbReference>
<dbReference type="PROSITE" id="PS00137">
    <property type="entry name" value="SUBTILASE_HIS"/>
    <property type="match status" value="1"/>
</dbReference>
<gene>
    <name evidence="11" type="ORF">B1R32_107141</name>
</gene>
<dbReference type="InterPro" id="IPR013784">
    <property type="entry name" value="Carb-bd-like_fold"/>
</dbReference>
<dbReference type="RefSeq" id="WP_105483581.1">
    <property type="nucleotide sequence ID" value="NZ_NIGF01000007.1"/>
</dbReference>
<proteinExistence type="inferred from homology"/>
<evidence type="ECO:0000256" key="6">
    <source>
        <dbReference type="PROSITE-ProRule" id="PRU01240"/>
    </source>
</evidence>
<keyword evidence="2 6" id="KW-0645">Protease</keyword>
<comment type="similarity">
    <text evidence="1 6 7">Belongs to the peptidase S8 family.</text>
</comment>
<keyword evidence="3 6" id="KW-0378">Hydrolase</keyword>
<keyword evidence="9" id="KW-0732">Signal</keyword>
<dbReference type="InterPro" id="IPR034204">
    <property type="entry name" value="PfSUB1-like_cat_dom"/>
</dbReference>
<feature type="signal peptide" evidence="9">
    <location>
        <begin position="1"/>
        <end position="31"/>
    </location>
</feature>
<dbReference type="InterPro" id="IPR023827">
    <property type="entry name" value="Peptidase_S8_Asp-AS"/>
</dbReference>
<dbReference type="SUPFAM" id="SSF49452">
    <property type="entry name" value="Starch-binding domain-like"/>
    <property type="match status" value="1"/>
</dbReference>
<evidence type="ECO:0000256" key="7">
    <source>
        <dbReference type="RuleBase" id="RU003355"/>
    </source>
</evidence>
<evidence type="ECO:0000256" key="3">
    <source>
        <dbReference type="ARBA" id="ARBA00022801"/>
    </source>
</evidence>
<evidence type="ECO:0000256" key="2">
    <source>
        <dbReference type="ARBA" id="ARBA00022670"/>
    </source>
</evidence>
<dbReference type="Proteomes" id="UP000237684">
    <property type="component" value="Unassembled WGS sequence"/>
</dbReference>
<evidence type="ECO:0000256" key="9">
    <source>
        <dbReference type="SAM" id="SignalP"/>
    </source>
</evidence>
<reference evidence="11 12" key="1">
    <citation type="journal article" date="2018" name="Syst. Appl. Microbiol.">
        <title>Abditibacterium utsteinense sp. nov., the first cultivated member of candidate phylum FBP, isolated from ice-free Antarctic soil samples.</title>
        <authorList>
            <person name="Tahon G."/>
            <person name="Tytgat B."/>
            <person name="Lebbe L."/>
            <person name="Carlier A."/>
            <person name="Willems A."/>
        </authorList>
    </citation>
    <scope>NUCLEOTIDE SEQUENCE [LARGE SCALE GENOMIC DNA]</scope>
    <source>
        <strain evidence="11 12">LMG 29911</strain>
    </source>
</reference>
<evidence type="ECO:0000256" key="5">
    <source>
        <dbReference type="PIRSR" id="PIRSR615500-1"/>
    </source>
</evidence>